<protein>
    <submittedName>
        <fullName evidence="5">Leucine-rich repeat protein</fullName>
    </submittedName>
</protein>
<feature type="compositionally biased region" description="Acidic residues" evidence="4">
    <location>
        <begin position="574"/>
        <end position="584"/>
    </location>
</feature>
<dbReference type="SUPFAM" id="SSF52058">
    <property type="entry name" value="L domain-like"/>
    <property type="match status" value="1"/>
</dbReference>
<name>A0A449BM59_PLAVN</name>
<gene>
    <name evidence="5" type="ORF">PVVCY_0101190</name>
</gene>
<sequence length="1770" mass="205567">MLLDLSRCKLKSLEDSDVILEKLIELNCDYTSITYLDVSYNNIKSLKGLRHFENLKILNISNNELTSLDGDYIPCSIEKIICDHNNLSDICFKSLTDEREESEFEYETDEETGSDNSRKNNYIDKSYNYKNDIPSNYSNDLKNYNIHDKYNNSFLYDKIYYTNNDFPLSNLKYLDVSYNNIKRLATFEKYLHILNKRNKLNNSNETNISKSTKSESAESDINDAHINNFISSKTEKDVMILFFNSIETLHLRGNKLTNLKGLSVLKNLKVLDLRSNLISHPVQLFYILDNKDWLKKYHDKKTKNNNTYCSYFSCIVKKYKNINLQNILLLGNNKVFKPKRLLASVFNVLKNVNTKKELITDFSDTVSSNENINILGHELCDADDEEDGDSYTTYTNSDVGSEPDVEAEAETEENSNLIENDKCISKNKYDNFVNKSNEINTHSETEKIVYKPKDRIELNDSGFYDKNESDYFESNQGERDIPTPLSRKEIDVESNDTEEDEDEKVEIATDSKDESESQKEDDTSEEEVEPSKVENDEVDADQINNQNDSEIESEEEEMTESEIDVGPIKNQNDSEIESEEEEMTGSEIDVGPIKNQGDSEVESEDEIAKSKVDIDSIKNQGDSEVESEEEIAKSEVDVYSVKNQSDSEIESEEEVAKSEVDVYSVKNQSDSEIESEEEVAKSEVDVYSVKNQSDSETESEEEEEEEEIAKSEVNIDGIKNQGDSEVESEEEIAKSEVDVDPIKDQDDSEIESEDEIAKIEVDVDSIKNQDDSEAENEEEKEEEITRNEVDVYSVKNQGDSEVESEYEDDVDMNLESERREEKEEGEQMHKSETELTDLEIEEIETVENDKLNIKENESKYKNSHEVTKEVEVSDSYDKIEDEKEVYASNNESEMNSEIEVSDSYDKIEDEKEVYASNNESEMNSEIEVSDSDDEIENEKEEDNFTDFINPNLIQNTNKNVETKSKEVVPFYNNLKKNMLKENYHNKNSEENESIESNEQIVRLRDVIKKNNRLHSYNCNEIKIDSNEKEIYKKNDISLKKKTKKYNKNNYYSVSTQINNKIIKNKNANTNSNNFNESIDNIINNNIEENETSCSFSSIVKNKKIFKKIEPNDKHLDDSNYVNHTSIENDILNSEFEQISQSPTLEQNDSGTNSIPQSNIHKNENIDESNKVRTQMIEKEYADTHLDVIEGNINRKCVNHGYSKYFDSANENINNNADNSSAKQNLSLNTVFEKGSNNVRPDVVVEEEEGETQSMCNESKEIVNKLKSNNGYKKNANKLCKIKSLETSNLSHNKLLNDSGVSNYELSSDLSEMNKVDKFNKTHLDLVKKNQHDEKNDINKNNASYKTSKNSNEIKQIGSKTNKGSINDNTKMLKCYEKINENNDNHKLDTNLELQLKETCLELKKEKQYNNILFKENKKLENKIKSLNKNKKMFKKKIRKLEKDCNDKNEITKEYENIMNKLNLVENSKMEIPMDNIKIQNTYIENAIEQLYCTFFDTLGENHIITKRIEDLAFVYSKKETKMKSQLNNQMKNLELLKSNEELTKAKDEYFNELQKKEKIIIELTGKIEDLMKSTNDMKNVLGKNENKLKTFQIELSQKDELIKELEEKNNKLVETEKAIQTERENLLELLYGKDEKLVNAKEYKDEIKELQQKIKNYLHKNAHKVQDKIYEQVLDKLYDEQIKIQSLLVEKDQTIIQKNTKIENLQHQLHSWAEEASKWVSIADKHTKLITNHNTLKKNYEELKYKYIMDVKHLQTKKNEKVKELIRKFS</sequence>
<feature type="region of interest" description="Disordered" evidence="4">
    <location>
        <begin position="383"/>
        <end position="415"/>
    </location>
</feature>
<feature type="compositionally biased region" description="Basic and acidic residues" evidence="4">
    <location>
        <begin position="476"/>
        <end position="491"/>
    </location>
</feature>
<dbReference type="Gene3D" id="3.80.10.10">
    <property type="entry name" value="Ribonuclease Inhibitor"/>
    <property type="match status" value="2"/>
</dbReference>
<feature type="compositionally biased region" description="Acidic residues" evidence="4">
    <location>
        <begin position="771"/>
        <end position="782"/>
    </location>
</feature>
<dbReference type="PANTHER" id="PTHR46652">
    <property type="entry name" value="LEUCINE-RICH REPEAT AND IQ DOMAIN-CONTAINING PROTEIN 1-RELATED"/>
    <property type="match status" value="1"/>
</dbReference>
<reference evidence="5 6" key="1">
    <citation type="submission" date="2019-01" db="EMBL/GenBank/DDBJ databases">
        <authorList>
            <person name="Ramaprasad A."/>
        </authorList>
    </citation>
    <scope>NUCLEOTIDE SEQUENCE [LARGE SCALE GENOMIC DNA]</scope>
</reference>
<dbReference type="InterPro" id="IPR050836">
    <property type="entry name" value="SDS22/Internalin_LRR"/>
</dbReference>
<feature type="region of interest" description="Disordered" evidence="4">
    <location>
        <begin position="643"/>
        <end position="835"/>
    </location>
</feature>
<dbReference type="PROSITE" id="PS51450">
    <property type="entry name" value="LRR"/>
    <property type="match status" value="4"/>
</dbReference>
<dbReference type="InterPro" id="IPR003591">
    <property type="entry name" value="Leu-rich_rpt_typical-subtyp"/>
</dbReference>
<dbReference type="InterPro" id="IPR032675">
    <property type="entry name" value="LRR_dom_sf"/>
</dbReference>
<feature type="coiled-coil region" evidence="3">
    <location>
        <begin position="1402"/>
        <end position="1467"/>
    </location>
</feature>
<keyword evidence="1" id="KW-0433">Leucine-rich repeat</keyword>
<feature type="compositionally biased region" description="Acidic residues" evidence="4">
    <location>
        <begin position="800"/>
        <end position="814"/>
    </location>
</feature>
<feature type="coiled-coil region" evidence="3">
    <location>
        <begin position="1516"/>
        <end position="1559"/>
    </location>
</feature>
<feature type="compositionally biased region" description="Polar residues" evidence="4">
    <location>
        <begin position="390"/>
        <end position="399"/>
    </location>
</feature>
<feature type="compositionally biased region" description="Polar residues" evidence="4">
    <location>
        <begin position="1338"/>
        <end position="1362"/>
    </location>
</feature>
<evidence type="ECO:0000256" key="1">
    <source>
        <dbReference type="ARBA" id="ARBA00022614"/>
    </source>
</evidence>
<dbReference type="KEGG" id="pvv:PVVCY_0101190"/>
<organism evidence="5 6">
    <name type="scientific">Plasmodium vinckei vinckei</name>
    <dbReference type="NCBI Taxonomy" id="54757"/>
    <lineage>
        <taxon>Eukaryota</taxon>
        <taxon>Sar</taxon>
        <taxon>Alveolata</taxon>
        <taxon>Apicomplexa</taxon>
        <taxon>Aconoidasida</taxon>
        <taxon>Haemosporida</taxon>
        <taxon>Plasmodiidae</taxon>
        <taxon>Plasmodium</taxon>
        <taxon>Plasmodium (Vinckeia)</taxon>
    </lineage>
</organism>
<feature type="compositionally biased region" description="Basic and acidic residues" evidence="4">
    <location>
        <begin position="755"/>
        <end position="770"/>
    </location>
</feature>
<dbReference type="RefSeq" id="XP_037490018.1">
    <property type="nucleotide sequence ID" value="XM_037634141.1"/>
</dbReference>
<feature type="region of interest" description="Disordered" evidence="4">
    <location>
        <begin position="613"/>
        <end position="632"/>
    </location>
</feature>
<keyword evidence="2" id="KW-0677">Repeat</keyword>
<evidence type="ECO:0000256" key="4">
    <source>
        <dbReference type="SAM" id="MobiDB-lite"/>
    </source>
</evidence>
<evidence type="ECO:0000313" key="6">
    <source>
        <dbReference type="Proteomes" id="UP000290582"/>
    </source>
</evidence>
<evidence type="ECO:0000256" key="2">
    <source>
        <dbReference type="ARBA" id="ARBA00022737"/>
    </source>
</evidence>
<dbReference type="VEuPathDB" id="PlasmoDB:PVVCY_0101190"/>
<feature type="compositionally biased region" description="Basic and acidic residues" evidence="4">
    <location>
        <begin position="815"/>
        <end position="833"/>
    </location>
</feature>
<feature type="compositionally biased region" description="Polar residues" evidence="4">
    <location>
        <begin position="1140"/>
        <end position="1159"/>
    </location>
</feature>
<feature type="compositionally biased region" description="Acidic residues" evidence="4">
    <location>
        <begin position="695"/>
        <end position="707"/>
    </location>
</feature>
<feature type="region of interest" description="Disordered" evidence="4">
    <location>
        <begin position="1140"/>
        <end position="1160"/>
    </location>
</feature>
<dbReference type="PANTHER" id="PTHR46652:SF3">
    <property type="entry name" value="LEUCINE-RICH REPEAT-CONTAINING PROTEIN 9"/>
    <property type="match status" value="1"/>
</dbReference>
<dbReference type="SMART" id="SM00369">
    <property type="entry name" value="LRR_TYP"/>
    <property type="match status" value="3"/>
</dbReference>
<dbReference type="GeneID" id="19963073"/>
<feature type="coiled-coil region" evidence="3">
    <location>
        <begin position="1588"/>
        <end position="1667"/>
    </location>
</feature>
<evidence type="ECO:0000256" key="3">
    <source>
        <dbReference type="SAM" id="Coils"/>
    </source>
</evidence>
<dbReference type="OrthoDB" id="271226at2759"/>
<dbReference type="SMART" id="SM00365">
    <property type="entry name" value="LRR_SD22"/>
    <property type="match status" value="4"/>
</dbReference>
<feature type="compositionally biased region" description="Acidic residues" evidence="4">
    <location>
        <begin position="492"/>
        <end position="504"/>
    </location>
</feature>
<accession>A0A449BM59</accession>
<keyword evidence="3" id="KW-0175">Coiled coil</keyword>
<dbReference type="EMBL" id="LR215057">
    <property type="protein sequence ID" value="VEV54508.1"/>
    <property type="molecule type" value="Genomic_DNA"/>
</dbReference>
<feature type="region of interest" description="Disordered" evidence="4">
    <location>
        <begin position="467"/>
        <end position="608"/>
    </location>
</feature>
<feature type="region of interest" description="Disordered" evidence="4">
    <location>
        <begin position="856"/>
        <end position="876"/>
    </location>
</feature>
<evidence type="ECO:0000313" key="5">
    <source>
        <dbReference type="EMBL" id="VEV54508.1"/>
    </source>
</evidence>
<feature type="compositionally biased region" description="Acidic residues" evidence="4">
    <location>
        <begin position="549"/>
        <end position="563"/>
    </location>
</feature>
<feature type="compositionally biased region" description="Basic and acidic residues" evidence="4">
    <location>
        <begin position="731"/>
        <end position="745"/>
    </location>
</feature>
<dbReference type="Proteomes" id="UP000290582">
    <property type="component" value="Chromosome PVVCY_01"/>
</dbReference>
<proteinExistence type="predicted"/>
<feature type="compositionally biased region" description="Acidic residues" evidence="4">
    <location>
        <begin position="401"/>
        <end position="413"/>
    </location>
</feature>
<feature type="compositionally biased region" description="Basic and acidic residues" evidence="4">
    <location>
        <begin position="505"/>
        <end position="521"/>
    </location>
</feature>
<feature type="region of interest" description="Disordered" evidence="4">
    <location>
        <begin position="1332"/>
        <end position="1362"/>
    </location>
</feature>
<dbReference type="InterPro" id="IPR001611">
    <property type="entry name" value="Leu-rich_rpt"/>
</dbReference>